<gene>
    <name evidence="2" type="primary">cora</name>
    <name evidence="2" type="ORF">EVAR_74032_1</name>
</gene>
<sequence>MVGDEQTGRPGELELVASDTPGSDHGIEAGSTSPGYTKPYEYTDADGDTSPTKIFLVAFVTIKIRMAKTWPRWSRTIVPGSPKRKIGLAFNYAPGSQSPPTKAKLQGSAVDAAIPLSDAQRDLTHHPRVLPKVIALVLQVAISLSWTLPLHF</sequence>
<evidence type="ECO:0000256" key="1">
    <source>
        <dbReference type="SAM" id="MobiDB-lite"/>
    </source>
</evidence>
<feature type="region of interest" description="Disordered" evidence="1">
    <location>
        <begin position="1"/>
        <end position="44"/>
    </location>
</feature>
<dbReference type="EMBL" id="BGZK01008485">
    <property type="protein sequence ID" value="GBP08586.1"/>
    <property type="molecule type" value="Genomic_DNA"/>
</dbReference>
<name>A0A4C1T307_EUMVA</name>
<comment type="caution">
    <text evidence="2">The sequence shown here is derived from an EMBL/GenBank/DDBJ whole genome shotgun (WGS) entry which is preliminary data.</text>
</comment>
<keyword evidence="3" id="KW-1185">Reference proteome</keyword>
<protein>
    <submittedName>
        <fullName evidence="2">Protein 4.1 homolog</fullName>
    </submittedName>
</protein>
<dbReference type="STRING" id="151549.A0A4C1T307"/>
<evidence type="ECO:0000313" key="2">
    <source>
        <dbReference type="EMBL" id="GBP08586.1"/>
    </source>
</evidence>
<dbReference type="AlphaFoldDB" id="A0A4C1T307"/>
<accession>A0A4C1T307</accession>
<dbReference type="Proteomes" id="UP000299102">
    <property type="component" value="Unassembled WGS sequence"/>
</dbReference>
<evidence type="ECO:0000313" key="3">
    <source>
        <dbReference type="Proteomes" id="UP000299102"/>
    </source>
</evidence>
<organism evidence="2 3">
    <name type="scientific">Eumeta variegata</name>
    <name type="common">Bagworm moth</name>
    <name type="synonym">Eumeta japonica</name>
    <dbReference type="NCBI Taxonomy" id="151549"/>
    <lineage>
        <taxon>Eukaryota</taxon>
        <taxon>Metazoa</taxon>
        <taxon>Ecdysozoa</taxon>
        <taxon>Arthropoda</taxon>
        <taxon>Hexapoda</taxon>
        <taxon>Insecta</taxon>
        <taxon>Pterygota</taxon>
        <taxon>Neoptera</taxon>
        <taxon>Endopterygota</taxon>
        <taxon>Lepidoptera</taxon>
        <taxon>Glossata</taxon>
        <taxon>Ditrysia</taxon>
        <taxon>Tineoidea</taxon>
        <taxon>Psychidae</taxon>
        <taxon>Oiketicinae</taxon>
        <taxon>Eumeta</taxon>
    </lineage>
</organism>
<proteinExistence type="predicted"/>
<reference evidence="2 3" key="1">
    <citation type="journal article" date="2019" name="Commun. Biol.">
        <title>The bagworm genome reveals a unique fibroin gene that provides high tensile strength.</title>
        <authorList>
            <person name="Kono N."/>
            <person name="Nakamura H."/>
            <person name="Ohtoshi R."/>
            <person name="Tomita M."/>
            <person name="Numata K."/>
            <person name="Arakawa K."/>
        </authorList>
    </citation>
    <scope>NUCLEOTIDE SEQUENCE [LARGE SCALE GENOMIC DNA]</scope>
</reference>